<dbReference type="STRING" id="760142.Hipma_1402"/>
<dbReference type="CDD" id="cd12113">
    <property type="entry name" value="PHP_PolIIIA_DnaE3"/>
    <property type="match status" value="1"/>
</dbReference>
<dbReference type="EC" id="2.7.7.7" evidence="1"/>
<reference evidence="9 10" key="1">
    <citation type="journal article" date="2011" name="Stand. Genomic Sci.">
        <title>Complete genome sequence of the thermophilic sulfur-reducer Hippea maritima type strain (MH(2)).</title>
        <authorList>
            <person name="Huntemann M."/>
            <person name="Lu M."/>
            <person name="Nolan M."/>
            <person name="Lapidus A."/>
            <person name="Lucas S."/>
            <person name="Hammon N."/>
            <person name="Deshpande S."/>
            <person name="Cheng J.F."/>
            <person name="Tapia R."/>
            <person name="Han C."/>
            <person name="Goodwin L."/>
            <person name="Pitluck S."/>
            <person name="Liolios K."/>
            <person name="Pagani I."/>
            <person name="Ivanova N."/>
            <person name="Ovchinikova G."/>
            <person name="Pati A."/>
            <person name="Chen A."/>
            <person name="Palaniappan K."/>
            <person name="Land M."/>
            <person name="Hauser L."/>
            <person name="Jeffries C.D."/>
            <person name="Detter J.C."/>
            <person name="Brambilla E.M."/>
            <person name="Rohde M."/>
            <person name="Spring S."/>
            <person name="Goker M."/>
            <person name="Woyke T."/>
            <person name="Bristow J."/>
            <person name="Eisen J.A."/>
            <person name="Markowitz V."/>
            <person name="Hugenholtz P."/>
            <person name="Kyrpides N.C."/>
            <person name="Klenk H.P."/>
            <person name="Mavromatis K."/>
        </authorList>
    </citation>
    <scope>NUCLEOTIDE SEQUENCE [LARGE SCALE GENOMIC DNA]</scope>
    <source>
        <strain evidence="10">ATCC 700847 / DSM 10411 / MH2</strain>
    </source>
</reference>
<accession>F2LY35</accession>
<dbReference type="FunCoup" id="F2LY35">
    <property type="interactions" value="312"/>
</dbReference>
<dbReference type="InterPro" id="IPR040982">
    <property type="entry name" value="DNA_pol3_finger"/>
</dbReference>
<dbReference type="InterPro" id="IPR004013">
    <property type="entry name" value="PHP_dom"/>
</dbReference>
<dbReference type="PANTHER" id="PTHR32294">
    <property type="entry name" value="DNA POLYMERASE III SUBUNIT ALPHA"/>
    <property type="match status" value="1"/>
</dbReference>
<reference evidence="10" key="2">
    <citation type="submission" date="2011-03" db="EMBL/GenBank/DDBJ databases">
        <title>The complete genome of Hippea maritima DSM 10411.</title>
        <authorList>
            <consortium name="US DOE Joint Genome Institute (JGI-PGF)"/>
            <person name="Lucas S."/>
            <person name="Copeland A."/>
            <person name="Lapidus A."/>
            <person name="Bruce D."/>
            <person name="Goodwin L."/>
            <person name="Pitluck S."/>
            <person name="Peters L."/>
            <person name="Kyrpides N."/>
            <person name="Mavromatis K."/>
            <person name="Pagani I."/>
            <person name="Ivanova N."/>
            <person name="Mikhailova N."/>
            <person name="Lu M."/>
            <person name="Detter J.C."/>
            <person name="Tapia R."/>
            <person name="Han C."/>
            <person name="Land M."/>
            <person name="Hauser L."/>
            <person name="Markowitz V."/>
            <person name="Cheng J.-F."/>
            <person name="Hugenholtz P."/>
            <person name="Woyke T."/>
            <person name="Wu D."/>
            <person name="Spring S."/>
            <person name="Schroeder M."/>
            <person name="Brambilla E."/>
            <person name="Klenk H.-P."/>
            <person name="Eisen J.A."/>
        </authorList>
    </citation>
    <scope>NUCLEOTIDE SEQUENCE [LARGE SCALE GENOMIC DNA]</scope>
    <source>
        <strain evidence="10">ATCC 700847 / DSM 10411 / MH2</strain>
    </source>
</reference>
<dbReference type="GO" id="GO:0003887">
    <property type="term" value="F:DNA-directed DNA polymerase activity"/>
    <property type="evidence" value="ECO:0007669"/>
    <property type="project" value="UniProtKB-KW"/>
</dbReference>
<keyword evidence="10" id="KW-1185">Reference proteome</keyword>
<dbReference type="Pfam" id="PF17657">
    <property type="entry name" value="DNA_pol3_finger"/>
    <property type="match status" value="1"/>
</dbReference>
<dbReference type="Proteomes" id="UP000008139">
    <property type="component" value="Chromosome"/>
</dbReference>
<keyword evidence="3 9" id="KW-0808">Transferase</keyword>
<dbReference type="SUPFAM" id="SSF89550">
    <property type="entry name" value="PHP domain-like"/>
    <property type="match status" value="1"/>
</dbReference>
<dbReference type="InterPro" id="IPR016195">
    <property type="entry name" value="Pol/histidinol_Pase-like"/>
</dbReference>
<dbReference type="Gene3D" id="3.20.20.140">
    <property type="entry name" value="Metal-dependent hydrolases"/>
    <property type="match status" value="1"/>
</dbReference>
<dbReference type="InterPro" id="IPR041931">
    <property type="entry name" value="DNA_pol3_alpha_thumb_dom"/>
</dbReference>
<evidence type="ECO:0000313" key="9">
    <source>
        <dbReference type="EMBL" id="AEA34358.1"/>
    </source>
</evidence>
<dbReference type="SMART" id="SM00481">
    <property type="entry name" value="POLIIIAc"/>
    <property type="match status" value="1"/>
</dbReference>
<evidence type="ECO:0000313" key="10">
    <source>
        <dbReference type="Proteomes" id="UP000008139"/>
    </source>
</evidence>
<dbReference type="RefSeq" id="WP_013682388.1">
    <property type="nucleotide sequence ID" value="NC_015318.1"/>
</dbReference>
<evidence type="ECO:0000256" key="3">
    <source>
        <dbReference type="ARBA" id="ARBA00022679"/>
    </source>
</evidence>
<evidence type="ECO:0000256" key="7">
    <source>
        <dbReference type="ARBA" id="ARBA00049244"/>
    </source>
</evidence>
<dbReference type="InterPro" id="IPR003141">
    <property type="entry name" value="Pol/His_phosphatase_N"/>
</dbReference>
<dbReference type="NCBIfam" id="NF004226">
    <property type="entry name" value="PRK05673.1"/>
    <property type="match status" value="1"/>
</dbReference>
<comment type="catalytic activity">
    <reaction evidence="7">
        <text>DNA(n) + a 2'-deoxyribonucleoside 5'-triphosphate = DNA(n+1) + diphosphate</text>
        <dbReference type="Rhea" id="RHEA:22508"/>
        <dbReference type="Rhea" id="RHEA-COMP:17339"/>
        <dbReference type="Rhea" id="RHEA-COMP:17340"/>
        <dbReference type="ChEBI" id="CHEBI:33019"/>
        <dbReference type="ChEBI" id="CHEBI:61560"/>
        <dbReference type="ChEBI" id="CHEBI:173112"/>
        <dbReference type="EC" id="2.7.7.7"/>
    </reaction>
</comment>
<organism evidence="9 10">
    <name type="scientific">Hippea maritima (strain ATCC 700847 / DSM 10411 / MH2)</name>
    <dbReference type="NCBI Taxonomy" id="760142"/>
    <lineage>
        <taxon>Bacteria</taxon>
        <taxon>Pseudomonadati</taxon>
        <taxon>Campylobacterota</taxon>
        <taxon>Desulfurellia</taxon>
        <taxon>Desulfurellales</taxon>
        <taxon>Hippeaceae</taxon>
        <taxon>Hippea</taxon>
    </lineage>
</organism>
<evidence type="ECO:0000256" key="2">
    <source>
        <dbReference type="ARBA" id="ARBA00019114"/>
    </source>
</evidence>
<dbReference type="Gene3D" id="1.10.150.870">
    <property type="match status" value="1"/>
</dbReference>
<dbReference type="Pfam" id="PF02811">
    <property type="entry name" value="PHP"/>
    <property type="match status" value="1"/>
</dbReference>
<keyword evidence="4 9" id="KW-0548">Nucleotidyltransferase</keyword>
<sequence length="1133" mass="128614">MAFVHLHNHSEYSLLDGASRIKHMVEKAKNSGMPAVALTDHGNMFGALEFYKTAKSNGIKPILGFEGYISPTTLDDKQTKGNYHITLLAKNKKGYENIMYLCSMAFLKGFYYKPRIDKNLLREHSEGIIAGSACLHGEVQLRLLDNDFEGAKKVVQEYKEIFGKENFFLEIMRHGLEDQQRIDKEIIRLGLETDTPIVATNDCHYLNKEDAIAQDALLCVQTNKHLDDQDRMKMGSQEFYFKTEEEMLEVFKDNPEFVHNSKVIADMCNVELELGKLAPPHYRTPDGSDEKEYLRRLAYKGLEEKTAGFDNGKKELYKKRLEHELAIIEQMGFSGYFLIVWDFVNYAKRNGIPVGPGRGSAAGSLVSYSIGITDIDPIKYNLLFERFLNPERVTMPDIDVDFCAERRDEVIHYVREKYGEYNVAQVITFGTMGAKAVVRDVARVMGFPYKEADRIAKMIPNGEDLDGAIKSNTQLKQEIEKDDNVKKLFEISKTLEGVKRHASIHAAGVVISTEPIYKSCPLYKAPGEDTIAVQFSKDFLEDIGLIKFDFLGLKNLTVIDTTVKLIGNGFDISKIPLDDKETYKLLQKGDTLGVFQLESSGMQRLIMDLKPTVFEDLIALVALYRPGPLGSGMVQDFIDRKHGKKPIEYPLPELEGILKDTYGIILYQEQVMQIASKLAGYSLGEADILRRAMGKKKKEVMDQQRGIFVKRAVERGVSKEKAEEIFDLMAKFAEYGFNKSHSAAYAYIAYQTAYLKAHYPAYFMSALLTSEKNNTDNIAKYIEECNRMKITVLPPDINDSFHDFAVAEKDGKKVIRFGFSAIKNVGDAAIENIIEIRKESKFESIFDFLKRTDTRKVNKKVLESLIKSGCFDSLHQNRATLLASVDVLLDWVSTNAKKANKKMVALFGSTKQEEAYPELIDVEELTQEKILEYERELLGFFVSSNPLSKYENMVNAVITADSETASTVFDKEVVMAGIPVAIRKMKTKRKESMAIVKFMDLKGTFEATVFPKLYEKYGKLFDESKLLIIIGNIDPTTEKVNLIVKDIIEYSKLSNYIDGVEVFLSEKDIGSIEKIKTILQRNKGDKPLFIRFKDKNALYTVHTYMKIAATATLLETLKKHNIRVRLAFKKEGY</sequence>
<dbReference type="Gene3D" id="1.10.10.1600">
    <property type="entry name" value="Bacterial DNA polymerase III alpha subunit, thumb domain"/>
    <property type="match status" value="1"/>
</dbReference>
<dbReference type="CDD" id="cd04485">
    <property type="entry name" value="DnaE_OBF"/>
    <property type="match status" value="1"/>
</dbReference>
<dbReference type="InterPro" id="IPR011708">
    <property type="entry name" value="DNA_pol3_alpha_NTPase_dom"/>
</dbReference>
<dbReference type="InterPro" id="IPR004805">
    <property type="entry name" value="DnaE2/DnaE/PolC"/>
</dbReference>
<dbReference type="GO" id="GO:0008408">
    <property type="term" value="F:3'-5' exonuclease activity"/>
    <property type="evidence" value="ECO:0007669"/>
    <property type="project" value="InterPro"/>
</dbReference>
<dbReference type="NCBIfam" id="NF005298">
    <property type="entry name" value="PRK06826.1"/>
    <property type="match status" value="1"/>
</dbReference>
<dbReference type="HOGENOM" id="CLU_001600_0_0_7"/>
<dbReference type="GO" id="GO:0006260">
    <property type="term" value="P:DNA replication"/>
    <property type="evidence" value="ECO:0007669"/>
    <property type="project" value="UniProtKB-KW"/>
</dbReference>
<evidence type="ECO:0000256" key="1">
    <source>
        <dbReference type="ARBA" id="ARBA00012417"/>
    </source>
</evidence>
<evidence type="ECO:0000259" key="8">
    <source>
        <dbReference type="SMART" id="SM00481"/>
    </source>
</evidence>
<name>F2LY35_HIPMA</name>
<dbReference type="PANTHER" id="PTHR32294:SF0">
    <property type="entry name" value="DNA POLYMERASE III SUBUNIT ALPHA"/>
    <property type="match status" value="1"/>
</dbReference>
<feature type="domain" description="Polymerase/histidinol phosphatase N-terminal" evidence="8">
    <location>
        <begin position="4"/>
        <end position="71"/>
    </location>
</feature>
<dbReference type="eggNOG" id="COG0587">
    <property type="taxonomic scope" value="Bacteria"/>
</dbReference>
<dbReference type="KEGG" id="hmr:Hipma_1402"/>
<evidence type="ECO:0000256" key="6">
    <source>
        <dbReference type="ARBA" id="ARBA00022932"/>
    </source>
</evidence>
<dbReference type="Pfam" id="PF07733">
    <property type="entry name" value="DNA_pol3_alpha"/>
    <property type="match status" value="1"/>
</dbReference>
<keyword evidence="6" id="KW-0239">DNA-directed DNA polymerase</keyword>
<dbReference type="InterPro" id="IPR029460">
    <property type="entry name" value="DNAPol_HHH"/>
</dbReference>
<evidence type="ECO:0000256" key="4">
    <source>
        <dbReference type="ARBA" id="ARBA00022695"/>
    </source>
</evidence>
<proteinExistence type="predicted"/>
<dbReference type="OrthoDB" id="9803237at2"/>
<keyword evidence="5" id="KW-0235">DNA replication</keyword>
<dbReference type="NCBIfam" id="TIGR00594">
    <property type="entry name" value="polc"/>
    <property type="match status" value="1"/>
</dbReference>
<dbReference type="EMBL" id="CP002606">
    <property type="protein sequence ID" value="AEA34358.1"/>
    <property type="molecule type" value="Genomic_DNA"/>
</dbReference>
<protein>
    <recommendedName>
        <fullName evidence="2">DNA polymerase III subunit alpha</fullName>
        <ecNumber evidence="1">2.7.7.7</ecNumber>
    </recommendedName>
</protein>
<dbReference type="InParanoid" id="F2LY35"/>
<dbReference type="Pfam" id="PF14579">
    <property type="entry name" value="HHH_6"/>
    <property type="match status" value="1"/>
</dbReference>
<evidence type="ECO:0000256" key="5">
    <source>
        <dbReference type="ARBA" id="ARBA00022705"/>
    </source>
</evidence>
<dbReference type="AlphaFoldDB" id="F2LY35"/>
<gene>
    <name evidence="9" type="ordered locus">Hipma_1402</name>
</gene>